<dbReference type="EMBL" id="JRYB01000001">
    <property type="protein sequence ID" value="OIJ41915.1"/>
    <property type="molecule type" value="Genomic_DNA"/>
</dbReference>
<name>A0A1S2NA41_9BURK</name>
<dbReference type="Proteomes" id="UP000180246">
    <property type="component" value="Unassembled WGS sequence"/>
</dbReference>
<reference evidence="1 2" key="1">
    <citation type="submission" date="2014-10" db="EMBL/GenBank/DDBJ databases">
        <authorList>
            <person name="Seo M.-J."/>
            <person name="Seok Y.J."/>
            <person name="Cha I.-T."/>
        </authorList>
    </citation>
    <scope>NUCLEOTIDE SEQUENCE [LARGE SCALE GENOMIC DNA]</scope>
    <source>
        <strain evidence="1 2">NEU</strain>
    </source>
</reference>
<dbReference type="AlphaFoldDB" id="A0A1S2NA41"/>
<gene>
    <name evidence="1" type="ORF">LO55_3211</name>
</gene>
<accession>A0A1S2NA41</accession>
<dbReference type="RefSeq" id="WP_177185532.1">
    <property type="nucleotide sequence ID" value="NZ_JRYB01000001.1"/>
</dbReference>
<comment type="caution">
    <text evidence="1">The sequence shown here is derived from an EMBL/GenBank/DDBJ whole genome shotgun (WGS) entry which is preliminary data.</text>
</comment>
<evidence type="ECO:0000313" key="1">
    <source>
        <dbReference type="EMBL" id="OIJ41915.1"/>
    </source>
</evidence>
<sequence length="189" mass="20916">MAQIGTIVTDEIKAQFDLEARSRGTTSSRLAAAIIGDFLAQGVVTDKAAGKTPSVPPMTMQAKEVEAKTEQVFVRLEPFYFEELGRLAQERLWYRGTYLANLFRAHVTNSPVLCEAEINAVRQVARQLADLGRNINQIARKLNASLEHAHLVTSLDFELVKMIIDLESSAVRNLMQANVRGWGVCDAEA</sequence>
<organism evidence="1 2">
    <name type="scientific">Massilia timonae</name>
    <dbReference type="NCBI Taxonomy" id="47229"/>
    <lineage>
        <taxon>Bacteria</taxon>
        <taxon>Pseudomonadati</taxon>
        <taxon>Pseudomonadota</taxon>
        <taxon>Betaproteobacteria</taxon>
        <taxon>Burkholderiales</taxon>
        <taxon>Oxalobacteraceae</taxon>
        <taxon>Telluria group</taxon>
        <taxon>Massilia</taxon>
    </lineage>
</organism>
<protein>
    <submittedName>
        <fullName evidence="1">Bacterial mobilization family protein</fullName>
    </submittedName>
</protein>
<evidence type="ECO:0000313" key="2">
    <source>
        <dbReference type="Proteomes" id="UP000180246"/>
    </source>
</evidence>
<proteinExistence type="predicted"/>